<reference evidence="3" key="1">
    <citation type="submission" date="2022-12" db="EMBL/GenBank/DDBJ databases">
        <title>Draft genome assemblies for two species of Escallonia (Escalloniales).</title>
        <authorList>
            <person name="Chanderbali A."/>
            <person name="Dervinis C."/>
            <person name="Anghel I."/>
            <person name="Soltis D."/>
            <person name="Soltis P."/>
            <person name="Zapata F."/>
        </authorList>
    </citation>
    <scope>NUCLEOTIDE SEQUENCE</scope>
    <source>
        <strain evidence="3">UCBG64.0493</strain>
        <tissue evidence="3">Leaf</tissue>
    </source>
</reference>
<organism evidence="3 4">
    <name type="scientific">Escallonia herrerae</name>
    <dbReference type="NCBI Taxonomy" id="1293975"/>
    <lineage>
        <taxon>Eukaryota</taxon>
        <taxon>Viridiplantae</taxon>
        <taxon>Streptophyta</taxon>
        <taxon>Embryophyta</taxon>
        <taxon>Tracheophyta</taxon>
        <taxon>Spermatophyta</taxon>
        <taxon>Magnoliopsida</taxon>
        <taxon>eudicotyledons</taxon>
        <taxon>Gunneridae</taxon>
        <taxon>Pentapetalae</taxon>
        <taxon>asterids</taxon>
        <taxon>campanulids</taxon>
        <taxon>Escalloniales</taxon>
        <taxon>Escalloniaceae</taxon>
        <taxon>Escallonia</taxon>
    </lineage>
</organism>
<dbReference type="PROSITE" id="PS50181">
    <property type="entry name" value="FBOX"/>
    <property type="match status" value="1"/>
</dbReference>
<evidence type="ECO:0000313" key="3">
    <source>
        <dbReference type="EMBL" id="KAK3003120.1"/>
    </source>
</evidence>
<dbReference type="InterPro" id="IPR053781">
    <property type="entry name" value="F-box_AtFBL13-like"/>
</dbReference>
<dbReference type="InterPro" id="IPR001810">
    <property type="entry name" value="F-box_dom"/>
</dbReference>
<dbReference type="Gene3D" id="1.20.1280.50">
    <property type="match status" value="1"/>
</dbReference>
<evidence type="ECO:0000313" key="4">
    <source>
        <dbReference type="Proteomes" id="UP001188597"/>
    </source>
</evidence>
<dbReference type="Pfam" id="PF00646">
    <property type="entry name" value="F-box"/>
    <property type="match status" value="1"/>
</dbReference>
<gene>
    <name evidence="3" type="ORF">RJ639_018101</name>
</gene>
<dbReference type="InterPro" id="IPR055294">
    <property type="entry name" value="FBL60-like"/>
</dbReference>
<feature type="transmembrane region" description="Helical" evidence="1">
    <location>
        <begin position="12"/>
        <end position="32"/>
    </location>
</feature>
<dbReference type="PANTHER" id="PTHR31293">
    <property type="entry name" value="RNI-LIKE SUPERFAMILY PROTEIN"/>
    <property type="match status" value="1"/>
</dbReference>
<dbReference type="AlphaFoldDB" id="A0AA89AI99"/>
<name>A0AA89AI99_9ASTE</name>
<dbReference type="SUPFAM" id="SSF81383">
    <property type="entry name" value="F-box domain"/>
    <property type="match status" value="1"/>
</dbReference>
<dbReference type="InterPro" id="IPR036047">
    <property type="entry name" value="F-box-like_dom_sf"/>
</dbReference>
<keyword evidence="1" id="KW-1133">Transmembrane helix</keyword>
<dbReference type="Proteomes" id="UP001188597">
    <property type="component" value="Unassembled WGS sequence"/>
</dbReference>
<comment type="caution">
    <text evidence="3">The sequence shown here is derived from an EMBL/GenBank/DDBJ whole genome shotgun (WGS) entry which is preliminary data.</text>
</comment>
<evidence type="ECO:0000259" key="2">
    <source>
        <dbReference type="PROSITE" id="PS50181"/>
    </source>
</evidence>
<evidence type="ECO:0000256" key="1">
    <source>
        <dbReference type="SAM" id="Phobius"/>
    </source>
</evidence>
<keyword evidence="1" id="KW-0812">Transmembrane</keyword>
<sequence length="428" mass="48424">MLNTTFELINLAASSSLLVFCLCNLIIVILLVGSSRSSSFFLVQPPIVATSNKNAGIMTDSHTVDKRTVVTGAREAYGVKKALIHSNIHDQRKGDEEEEDDELRERVEEFIDKVNRGWKAEKLRTYPLVKRKKMDATTQLQSSKNRKFDSDADDNTISKFPDCVLHYILSFLPMKDTIRTSVLSTRWRYIWTTSISDIDLDDSFSGNSVSRKYFLDFVERVLLLHDASDIRRFRLAFNVPVRASRVNSWVFAAVKHNLQELDLSLPVRASFVLPCCPFTGESLVVLVIEMDCALKVPTSVCLPSLKRLQIADGNLQWQNTKSCPVLEELPTQRLFSSCPLFMSSKAYNSAIYAIRGTFSDRATGIEAKNLCGKEHELNSLLLGKQRLRPLMILVLAASTEASKKDFVVKGFASLQFWCLWQEMNNRDS</sequence>
<feature type="domain" description="F-box" evidence="2">
    <location>
        <begin position="154"/>
        <end position="190"/>
    </location>
</feature>
<protein>
    <recommendedName>
        <fullName evidence="2">F-box domain-containing protein</fullName>
    </recommendedName>
</protein>
<dbReference type="PANTHER" id="PTHR31293:SF12">
    <property type="entry name" value="RNI-LIKE SUPERFAMILY PROTEIN"/>
    <property type="match status" value="1"/>
</dbReference>
<proteinExistence type="predicted"/>
<dbReference type="EMBL" id="JAVXUP010002468">
    <property type="protein sequence ID" value="KAK3003120.1"/>
    <property type="molecule type" value="Genomic_DNA"/>
</dbReference>
<keyword evidence="4" id="KW-1185">Reference proteome</keyword>
<accession>A0AA89AI99</accession>
<dbReference type="CDD" id="cd22160">
    <property type="entry name" value="F-box_AtFBL13-like"/>
    <property type="match status" value="1"/>
</dbReference>
<keyword evidence="1" id="KW-0472">Membrane</keyword>